<accession>A0AAW5YU07</accession>
<dbReference type="EMBL" id="JAQIEY010000007">
    <property type="protein sequence ID" value="MDA3767545.1"/>
    <property type="molecule type" value="Genomic_DNA"/>
</dbReference>
<dbReference type="RefSeq" id="WP_271024331.1">
    <property type="nucleotide sequence ID" value="NZ_JAQIEY010000007.1"/>
</dbReference>
<dbReference type="Proteomes" id="UP001210502">
    <property type="component" value="Unassembled WGS sequence"/>
</dbReference>
<name>A0AAW5YU07_9LACO</name>
<sequence length="210" mass="24765">MDIYIYSDESGVFDAYHNKFFIFAGTVFLSKKDKDIWQRKYLHNERSIRNSESLMLGDEVKGTTISNKSKAKLYRSLNNVEKFGIVISEERVLNNIFESKKSKQRYLDYAYKIGVKRKLQDLINLGKIDPQEVEQIHFFVDEHSTATNGRYELRENLEQEFKLGTYNFDYSKFFPPIFPKLVSLDLQFCDSKKQTLVRTADIIANRLYYA</sequence>
<dbReference type="AlphaFoldDB" id="A0AAW5YU07"/>
<evidence type="ECO:0000313" key="1">
    <source>
        <dbReference type="EMBL" id="MDA3767545.1"/>
    </source>
</evidence>
<dbReference type="InterPro" id="IPR024524">
    <property type="entry name" value="DUF3800"/>
</dbReference>
<gene>
    <name evidence="1" type="ORF">PF586_03460</name>
</gene>
<dbReference type="Pfam" id="PF12686">
    <property type="entry name" value="DUF3800"/>
    <property type="match status" value="1"/>
</dbReference>
<comment type="caution">
    <text evidence="1">The sequence shown here is derived from an EMBL/GenBank/DDBJ whole genome shotgun (WGS) entry which is preliminary data.</text>
</comment>
<organism evidence="1 2">
    <name type="scientific">Lactobacillus delbrueckii</name>
    <dbReference type="NCBI Taxonomy" id="1584"/>
    <lineage>
        <taxon>Bacteria</taxon>
        <taxon>Bacillati</taxon>
        <taxon>Bacillota</taxon>
        <taxon>Bacilli</taxon>
        <taxon>Lactobacillales</taxon>
        <taxon>Lactobacillaceae</taxon>
        <taxon>Lactobacillus</taxon>
    </lineage>
</organism>
<protein>
    <submittedName>
        <fullName evidence="1">DUF3800 domain-containing protein</fullName>
    </submittedName>
</protein>
<evidence type="ECO:0000313" key="2">
    <source>
        <dbReference type="Proteomes" id="UP001210502"/>
    </source>
</evidence>
<proteinExistence type="predicted"/>
<reference evidence="1" key="1">
    <citation type="submission" date="2023-01" db="EMBL/GenBank/DDBJ databases">
        <title>Sequencing of the bacterial strains from artisanal fermented milk Matsoni.</title>
        <authorList>
            <person name="Rozman V."/>
            <person name="Accetto T."/>
            <person name="Bogovic Matijasic B."/>
        </authorList>
    </citation>
    <scope>NUCLEOTIDE SEQUENCE</scope>
    <source>
        <strain evidence="1">Lbl333</strain>
    </source>
</reference>